<dbReference type="GeneID" id="111154516"/>
<gene>
    <name evidence="3" type="primary">LOC111154516</name>
</gene>
<accession>A0A2Y9K8W8</accession>
<dbReference type="KEGG" id="elk:111154516"/>
<keyword evidence="2" id="KW-1185">Reference proteome</keyword>
<sequence>MFGHSGGPLVRTHPAHDLSATPCLHWLGVLGTLPHQKAPGSPVRAVRFSGGQFLQVAGRPACSPPSQTCILGSRVRLILVCACHQPKLLVTTFSRPPHGERSAPEPDGKVTGVVPCASAGILTGCGDQCLLGHGDTRIDAKLFFASVNVRILFGSVWFTPWADRYGSGTRRRPRLRPQEAGGPRDRVLTKSGQSSALGRRRAGPKPQVKFLATRVYCPVWSPG</sequence>
<dbReference type="RefSeq" id="XP_022369876.1">
    <property type="nucleotide sequence ID" value="XM_022514168.1"/>
</dbReference>
<evidence type="ECO:0000313" key="2">
    <source>
        <dbReference type="Proteomes" id="UP000248482"/>
    </source>
</evidence>
<evidence type="ECO:0000256" key="1">
    <source>
        <dbReference type="SAM" id="MobiDB-lite"/>
    </source>
</evidence>
<dbReference type="Proteomes" id="UP000248482">
    <property type="component" value="Unplaced"/>
</dbReference>
<proteinExistence type="predicted"/>
<organism evidence="2 3">
    <name type="scientific">Enhydra lutris kenyoni</name>
    <name type="common">northern sea otter</name>
    <dbReference type="NCBI Taxonomy" id="391180"/>
    <lineage>
        <taxon>Eukaryota</taxon>
        <taxon>Metazoa</taxon>
        <taxon>Chordata</taxon>
        <taxon>Craniata</taxon>
        <taxon>Vertebrata</taxon>
        <taxon>Euteleostomi</taxon>
        <taxon>Mammalia</taxon>
        <taxon>Eutheria</taxon>
        <taxon>Laurasiatheria</taxon>
        <taxon>Carnivora</taxon>
        <taxon>Caniformia</taxon>
        <taxon>Musteloidea</taxon>
        <taxon>Mustelidae</taxon>
        <taxon>Lutrinae</taxon>
        <taxon>Enhydra</taxon>
    </lineage>
</organism>
<feature type="region of interest" description="Disordered" evidence="1">
    <location>
        <begin position="167"/>
        <end position="205"/>
    </location>
</feature>
<reference evidence="3" key="1">
    <citation type="submission" date="2025-08" db="UniProtKB">
        <authorList>
            <consortium name="RefSeq"/>
        </authorList>
    </citation>
    <scope>IDENTIFICATION</scope>
    <source>
        <tissue evidence="3">Blood</tissue>
    </source>
</reference>
<protein>
    <submittedName>
        <fullName evidence="3">Uncharacterized protein LOC111154516</fullName>
    </submittedName>
</protein>
<evidence type="ECO:0000313" key="3">
    <source>
        <dbReference type="RefSeq" id="XP_022369876.1"/>
    </source>
</evidence>
<name>A0A2Y9K8W8_ENHLU</name>
<dbReference type="AlphaFoldDB" id="A0A2Y9K8W8"/>